<reference evidence="9 12" key="1">
    <citation type="submission" date="2015-02" db="EMBL/GenBank/DDBJ databases">
        <title>Physiological reanalysis, assessment of diazotrophy, and genome sequences of multiple isolates of Streptomyces thermoautotrophicus.</title>
        <authorList>
            <person name="MacKellar D.C."/>
            <person name="Lieber L."/>
            <person name="Norman J."/>
            <person name="Bolger A."/>
            <person name="Tobin C."/>
            <person name="Murray J.W."/>
            <person name="Prell J."/>
        </authorList>
    </citation>
    <scope>NUCLEOTIDE SEQUENCE [LARGE SCALE GENOMIC DNA]</scope>
    <source>
        <strain evidence="9 12">UBT1</strain>
    </source>
</reference>
<dbReference type="OrthoDB" id="3427327at2"/>
<dbReference type="GO" id="GO:0004867">
    <property type="term" value="F:serine-type endopeptidase inhibitor activity"/>
    <property type="evidence" value="ECO:0007669"/>
    <property type="project" value="UniProtKB-KW"/>
</dbReference>
<sequence>MRVVRVTMAAALAVVGTSPVAVAQPSDLTTLVITYREDRDARAYRWTLNCDPVVGSHPEPARACGTLRELVAQGVNPFAPVPRDTVCTFVYGGPQTATVTGFWNGRSVDANFNRVGGCEIARWDAIAPVIDPLHAE</sequence>
<evidence type="ECO:0000256" key="2">
    <source>
        <dbReference type="ARBA" id="ARBA00010472"/>
    </source>
</evidence>
<dbReference type="Proteomes" id="UP000070659">
    <property type="component" value="Unassembled WGS sequence"/>
</dbReference>
<proteinExistence type="inferred from homology"/>
<dbReference type="AlphaFoldDB" id="A0A132MR87"/>
<name>A0A132MR87_9ACTN</name>
<comment type="subcellular location">
    <subcellularLocation>
        <location evidence="1">Secreted</location>
    </subcellularLocation>
</comment>
<dbReference type="SUPFAM" id="SSF55399">
    <property type="entry name" value="Subtilisin inhibitor"/>
    <property type="match status" value="1"/>
</dbReference>
<evidence type="ECO:0000256" key="7">
    <source>
        <dbReference type="SAM" id="SignalP"/>
    </source>
</evidence>
<dbReference type="Gene3D" id="3.30.350.10">
    <property type="entry name" value="Subtilisin inhibitor-like"/>
    <property type="match status" value="1"/>
</dbReference>
<evidence type="ECO:0000259" key="8">
    <source>
        <dbReference type="Pfam" id="PF00720"/>
    </source>
</evidence>
<gene>
    <name evidence="9" type="ORF">TH66_15835</name>
    <name evidence="10" type="ORF">TR74_09140</name>
</gene>
<reference evidence="11" key="2">
    <citation type="submission" date="2015-02" db="EMBL/GenBank/DDBJ databases">
        <title>Physiological reanalysis, assessment of diazotrophy, and genome sequences of multiple isolates of Streptomyces thermoautotrophicus.</title>
        <authorList>
            <person name="MacKellar D.C."/>
            <person name="Lieber L."/>
            <person name="Norman J."/>
            <person name="Bolger A."/>
            <person name="Tobin C."/>
            <person name="Murray J.W."/>
            <person name="Friesen M."/>
            <person name="Prell J."/>
        </authorList>
    </citation>
    <scope>NUCLEOTIDE SEQUENCE [LARGE SCALE GENOMIC DNA]</scope>
    <source>
        <strain evidence="11">UBT1</strain>
    </source>
</reference>
<dbReference type="EMBL" id="JYIJ01000018">
    <property type="protein sequence ID" value="KWX00304.1"/>
    <property type="molecule type" value="Genomic_DNA"/>
</dbReference>
<evidence type="ECO:0000256" key="5">
    <source>
        <dbReference type="ARBA" id="ARBA00022900"/>
    </source>
</evidence>
<dbReference type="InterPro" id="IPR036819">
    <property type="entry name" value="Subtilisin_inhibitor-like_sf"/>
</dbReference>
<dbReference type="GO" id="GO:0005576">
    <property type="term" value="C:extracellular region"/>
    <property type="evidence" value="ECO:0007669"/>
    <property type="project" value="UniProtKB-SubCell"/>
</dbReference>
<evidence type="ECO:0000313" key="11">
    <source>
        <dbReference type="Proteomes" id="UP000070598"/>
    </source>
</evidence>
<comment type="caution">
    <text evidence="9">The sequence shown here is derived from an EMBL/GenBank/DDBJ whole genome shotgun (WGS) entry which is preliminary data.</text>
</comment>
<keyword evidence="3" id="KW-0964">Secreted</keyword>
<evidence type="ECO:0000256" key="4">
    <source>
        <dbReference type="ARBA" id="ARBA00022690"/>
    </source>
</evidence>
<keyword evidence="6" id="KW-1015">Disulfide bond</keyword>
<evidence type="ECO:0000256" key="6">
    <source>
        <dbReference type="ARBA" id="ARBA00023157"/>
    </source>
</evidence>
<evidence type="ECO:0000313" key="10">
    <source>
        <dbReference type="EMBL" id="KWX09514.1"/>
    </source>
</evidence>
<keyword evidence="7" id="KW-0732">Signal</keyword>
<feature type="signal peptide" evidence="7">
    <location>
        <begin position="1"/>
        <end position="23"/>
    </location>
</feature>
<keyword evidence="5" id="KW-0722">Serine protease inhibitor</keyword>
<evidence type="ECO:0000256" key="3">
    <source>
        <dbReference type="ARBA" id="ARBA00022525"/>
    </source>
</evidence>
<comment type="similarity">
    <text evidence="2">Belongs to the protease inhibitor I16 (SSI) family.</text>
</comment>
<feature type="chain" id="PRO_5010447021" description="Subtilisin inhibitor domain-containing protein" evidence="7">
    <location>
        <begin position="24"/>
        <end position="136"/>
    </location>
</feature>
<protein>
    <recommendedName>
        <fullName evidence="8">Subtilisin inhibitor domain-containing protein</fullName>
    </recommendedName>
</protein>
<dbReference type="Pfam" id="PF00720">
    <property type="entry name" value="SSI"/>
    <property type="match status" value="1"/>
</dbReference>
<dbReference type="Proteomes" id="UP000070598">
    <property type="component" value="Unassembled WGS sequence"/>
</dbReference>
<evidence type="ECO:0000313" key="12">
    <source>
        <dbReference type="Proteomes" id="UP000070659"/>
    </source>
</evidence>
<feature type="domain" description="Subtilisin inhibitor" evidence="8">
    <location>
        <begin position="30"/>
        <end position="109"/>
    </location>
</feature>
<evidence type="ECO:0000256" key="1">
    <source>
        <dbReference type="ARBA" id="ARBA00004613"/>
    </source>
</evidence>
<dbReference type="PATRIC" id="fig|1469144.8.peg.2196"/>
<accession>A0A132MR87</accession>
<dbReference type="RefSeq" id="WP_066888210.1">
    <property type="nucleotide sequence ID" value="NZ_CP171739.1"/>
</dbReference>
<organism evidence="9 12">
    <name type="scientific">Carbonactinospora thermoautotrophica</name>
    <dbReference type="NCBI Taxonomy" id="1469144"/>
    <lineage>
        <taxon>Bacteria</taxon>
        <taxon>Bacillati</taxon>
        <taxon>Actinomycetota</taxon>
        <taxon>Actinomycetes</taxon>
        <taxon>Kitasatosporales</taxon>
        <taxon>Carbonactinosporaceae</taxon>
        <taxon>Carbonactinospora</taxon>
    </lineage>
</organism>
<keyword evidence="4" id="KW-0646">Protease inhibitor</keyword>
<dbReference type="InterPro" id="IPR023549">
    <property type="entry name" value="Subtilisin_inhibitor"/>
</dbReference>
<dbReference type="EMBL" id="JYIK01000794">
    <property type="protein sequence ID" value="KWX09514.1"/>
    <property type="molecule type" value="Genomic_DNA"/>
</dbReference>
<evidence type="ECO:0000313" key="9">
    <source>
        <dbReference type="EMBL" id="KWX00304.1"/>
    </source>
</evidence>